<dbReference type="RefSeq" id="WP_198665265.1">
    <property type="nucleotide sequence ID" value="NZ_CP139965.1"/>
</dbReference>
<dbReference type="PROSITE" id="PS51078">
    <property type="entry name" value="ICLR_ED"/>
    <property type="match status" value="1"/>
</dbReference>
<sequence>MSDTSRFDAKELRQVLGSFVTGVTVVTTADAEGKRYGVTANSFSSVSLDPPLVLWSQATKSPSHPVFLEAPRFAINILAEDQIELSNRFASSGIDKFANVETDSGRGGVALLRGCCAWLECSVVSRLPGGDHVIFVGEIEAFRRTARKPLVFGGGQYLVADPHDFGKPPPGISTTVQSQLHAMRVGARAMARLAKDFDQTLALAVWGNHGPTIVAWEPSSEPVSPQLPVGLTLPVMSTATGVALAAYLPPEATNRFVGAELIAASAGEVDWPATPQAWADELASVRLHGLARRTPGAFYGAHTIIHALSAPVRGADGTAVLAITAVGDAARFEPEFDSPFARALRSTAADLSRRLGYVGQTESPDLTHAAEG</sequence>
<accession>A0ABZ0WT63</accession>
<evidence type="ECO:0000256" key="2">
    <source>
        <dbReference type="ARBA" id="ARBA00023002"/>
    </source>
</evidence>
<name>A0ABZ0WT63_9BURK</name>
<evidence type="ECO:0000313" key="4">
    <source>
        <dbReference type="EMBL" id="WQD80588.1"/>
    </source>
</evidence>
<dbReference type="SUPFAM" id="SSF55781">
    <property type="entry name" value="GAF domain-like"/>
    <property type="match status" value="1"/>
</dbReference>
<evidence type="ECO:0000259" key="3">
    <source>
        <dbReference type="PROSITE" id="PS51078"/>
    </source>
</evidence>
<keyword evidence="2" id="KW-0560">Oxidoreductase</keyword>
<evidence type="ECO:0000313" key="5">
    <source>
        <dbReference type="Proteomes" id="UP001325479"/>
    </source>
</evidence>
<dbReference type="InterPro" id="IPR050268">
    <property type="entry name" value="NADH-dep_flavin_reductase"/>
</dbReference>
<dbReference type="SUPFAM" id="SSF50475">
    <property type="entry name" value="FMN-binding split barrel"/>
    <property type="match status" value="1"/>
</dbReference>
<reference evidence="4 5" key="1">
    <citation type="submission" date="2023-12" db="EMBL/GenBank/DDBJ databases">
        <title>Genome sequencing and assembly of bacterial species from a model synthetic community.</title>
        <authorList>
            <person name="Hogle S.L."/>
        </authorList>
    </citation>
    <scope>NUCLEOTIDE SEQUENCE [LARGE SCALE GENOMIC DNA]</scope>
    <source>
        <strain evidence="4 5">HAMBI 2494</strain>
    </source>
</reference>
<organism evidence="4 5">
    <name type="scientific">Paraburkholderia kururiensis</name>
    <dbReference type="NCBI Taxonomy" id="984307"/>
    <lineage>
        <taxon>Bacteria</taxon>
        <taxon>Pseudomonadati</taxon>
        <taxon>Pseudomonadota</taxon>
        <taxon>Betaproteobacteria</taxon>
        <taxon>Burkholderiales</taxon>
        <taxon>Burkholderiaceae</taxon>
        <taxon>Paraburkholderia</taxon>
    </lineage>
</organism>
<dbReference type="InterPro" id="IPR012349">
    <property type="entry name" value="Split_barrel_FMN-bd"/>
</dbReference>
<feature type="domain" description="IclR-ED" evidence="3">
    <location>
        <begin position="168"/>
        <end position="357"/>
    </location>
</feature>
<evidence type="ECO:0000256" key="1">
    <source>
        <dbReference type="ARBA" id="ARBA00008898"/>
    </source>
</evidence>
<proteinExistence type="inferred from homology"/>
<keyword evidence="5" id="KW-1185">Reference proteome</keyword>
<dbReference type="PANTHER" id="PTHR30466">
    <property type="entry name" value="FLAVIN REDUCTASE"/>
    <property type="match status" value="1"/>
</dbReference>
<dbReference type="InterPro" id="IPR029016">
    <property type="entry name" value="GAF-like_dom_sf"/>
</dbReference>
<dbReference type="Gene3D" id="2.30.110.10">
    <property type="entry name" value="Electron Transport, Fmn-binding Protein, Chain A"/>
    <property type="match status" value="1"/>
</dbReference>
<dbReference type="SMART" id="SM00903">
    <property type="entry name" value="Flavin_Reduct"/>
    <property type="match status" value="1"/>
</dbReference>
<dbReference type="InterPro" id="IPR014757">
    <property type="entry name" value="Tscrpt_reg_IclR_C"/>
</dbReference>
<comment type="similarity">
    <text evidence="1">Belongs to the non-flavoprotein flavin reductase family.</text>
</comment>
<dbReference type="Pfam" id="PF01614">
    <property type="entry name" value="IclR_C"/>
    <property type="match status" value="1"/>
</dbReference>
<dbReference type="PANTHER" id="PTHR30466:SF11">
    <property type="entry name" value="FLAVIN-DEPENDENT MONOOXYGENASE, REDUCTASE SUBUNIT HSAB"/>
    <property type="match status" value="1"/>
</dbReference>
<dbReference type="EMBL" id="CP139965">
    <property type="protein sequence ID" value="WQD80588.1"/>
    <property type="molecule type" value="Genomic_DNA"/>
</dbReference>
<dbReference type="InterPro" id="IPR002563">
    <property type="entry name" value="Flavin_Rdtase-like_dom"/>
</dbReference>
<dbReference type="Proteomes" id="UP001325479">
    <property type="component" value="Chromosome"/>
</dbReference>
<dbReference type="Gene3D" id="3.30.450.40">
    <property type="match status" value="1"/>
</dbReference>
<protein>
    <submittedName>
        <fullName evidence="4">Flavin reductase</fullName>
    </submittedName>
</protein>
<dbReference type="Pfam" id="PF01613">
    <property type="entry name" value="Flavin_Reduct"/>
    <property type="match status" value="1"/>
</dbReference>
<gene>
    <name evidence="4" type="ORF">U0042_13385</name>
</gene>